<dbReference type="EMBL" id="CP040396">
    <property type="protein sequence ID" value="QCT02666.1"/>
    <property type="molecule type" value="Genomic_DNA"/>
</dbReference>
<dbReference type="InterPro" id="IPR007354">
    <property type="entry name" value="CruF-like"/>
</dbReference>
<protein>
    <recommendedName>
        <fullName evidence="4">Carotenoid biosynthesis protein</fullName>
    </recommendedName>
</protein>
<evidence type="ECO:0000256" key="1">
    <source>
        <dbReference type="SAM" id="Phobius"/>
    </source>
</evidence>
<accession>A0A4P8XJ73</accession>
<name>A0A4P8XJ73_9BACL</name>
<reference evidence="2 3" key="1">
    <citation type="submission" date="2019-05" db="EMBL/GenBank/DDBJ databases">
        <authorList>
            <person name="Chen C."/>
        </authorList>
    </citation>
    <scope>NUCLEOTIDE SEQUENCE [LARGE SCALE GENOMIC DNA]</scope>
    <source>
        <strain evidence="2 3">HB172198</strain>
    </source>
</reference>
<keyword evidence="3" id="KW-1185">Reference proteome</keyword>
<evidence type="ECO:0000313" key="3">
    <source>
        <dbReference type="Proteomes" id="UP000300879"/>
    </source>
</evidence>
<feature type="transmembrane region" description="Helical" evidence="1">
    <location>
        <begin position="27"/>
        <end position="46"/>
    </location>
</feature>
<dbReference type="AlphaFoldDB" id="A0A4P8XJ73"/>
<evidence type="ECO:0008006" key="4">
    <source>
        <dbReference type="Google" id="ProtNLM"/>
    </source>
</evidence>
<dbReference type="KEGG" id="palo:E6C60_1951"/>
<feature type="transmembrane region" description="Helical" evidence="1">
    <location>
        <begin position="133"/>
        <end position="152"/>
    </location>
</feature>
<feature type="transmembrane region" description="Helical" evidence="1">
    <location>
        <begin position="172"/>
        <end position="189"/>
    </location>
</feature>
<dbReference type="PANTHER" id="PTHR39419:SF1">
    <property type="entry name" value="SLL0814 PROTEIN"/>
    <property type="match status" value="1"/>
</dbReference>
<dbReference type="Proteomes" id="UP000300879">
    <property type="component" value="Chromosome"/>
</dbReference>
<dbReference type="Pfam" id="PF04240">
    <property type="entry name" value="Caroten_synth"/>
    <property type="match status" value="1"/>
</dbReference>
<keyword evidence="1" id="KW-0812">Transmembrane</keyword>
<dbReference type="RefSeq" id="WP_233281189.1">
    <property type="nucleotide sequence ID" value="NZ_CP040396.1"/>
</dbReference>
<keyword evidence="1" id="KW-1133">Transmembrane helix</keyword>
<keyword evidence="1" id="KW-0472">Membrane</keyword>
<feature type="transmembrane region" description="Helical" evidence="1">
    <location>
        <begin position="97"/>
        <end position="121"/>
    </location>
</feature>
<gene>
    <name evidence="2" type="ORF">E6C60_1951</name>
</gene>
<proteinExistence type="predicted"/>
<evidence type="ECO:0000313" key="2">
    <source>
        <dbReference type="EMBL" id="QCT02666.1"/>
    </source>
</evidence>
<organism evidence="2 3">
    <name type="scientific">Paenibacillus algicola</name>
    <dbReference type="NCBI Taxonomy" id="2565926"/>
    <lineage>
        <taxon>Bacteria</taxon>
        <taxon>Bacillati</taxon>
        <taxon>Bacillota</taxon>
        <taxon>Bacilli</taxon>
        <taxon>Bacillales</taxon>
        <taxon>Paenibacillaceae</taxon>
        <taxon>Paenibacillus</taxon>
    </lineage>
</organism>
<dbReference type="PANTHER" id="PTHR39419">
    <property type="entry name" value="SLL0814 PROTEIN"/>
    <property type="match status" value="1"/>
</dbReference>
<feature type="transmembrane region" description="Helical" evidence="1">
    <location>
        <begin position="5"/>
        <end position="21"/>
    </location>
</feature>
<feature type="transmembrane region" description="Helical" evidence="1">
    <location>
        <begin position="58"/>
        <end position="77"/>
    </location>
</feature>
<sequence length="250" mass="28033">MKMGYLFWGWYTIGLILMLTYEVPDLLHFSNGLFLVFFAMYALTLERQELRSKNLQRHASLSIWARAGIVAVSTYILEWFGTETGYPFGTYEYTDTLSIFGEAVPIAIGFAWIGVMVMSVLMSTGKTLLTRALQTGFWAMLLDLVLDPAAFANEFWLWSGTGFYAGIPLQNFISWFGAAFLLSFLFPLYHEGRDSRPSRSTVFLYQGMLAMFGLLSLKEGLVVPALISVLGIAAAEGVHRYASSPKKQMV</sequence>